<comment type="caution">
    <text evidence="7">The sequence shown here is derived from an EMBL/GenBank/DDBJ whole genome shotgun (WGS) entry which is preliminary data.</text>
</comment>
<proteinExistence type="inferred from homology"/>
<dbReference type="PANTHER" id="PTHR21373">
    <property type="entry name" value="GLUCOSE REPRESSIBLE PROTEIN MAK10"/>
    <property type="match status" value="1"/>
</dbReference>
<feature type="domain" description="NAA35-like N-terminal" evidence="5">
    <location>
        <begin position="73"/>
        <end position="222"/>
    </location>
</feature>
<comment type="similarity">
    <text evidence="2">Belongs to the MAK10 family.</text>
</comment>
<sequence>MPDDEAQEAGDEARASQDESAVSRELRHLSLEAEHQQQQQQQQRPSLPRILSNGVVATDITARFTAAASTLQPGEVVKDGYFTLFESVGALEIMDPKMDSGSVPDDTLEEDEYAVDRALLPAEVIGLIDQLWCLEMAWHLGYPLSQTLLTSVYISAILVPQPPPPPPPTSLESLAQVDFVRGRRPEDLQRSPAHAVLRAYCLALIKTCGHVMQEIKAELFYEVGGSTRLAWEPLCMYNNAQDHFLTDVVLQEEDFSANTYNLPLFEDTSRDDLRQILQDARAAVADGVASHGWPADAAAALAARLDFRDTFFAGLASTMPPRPVVQPAFAEAAQRWQRFCEDGAEAVGILQYAEPQSLLNYVLTFQAKTPQPLIYIRSLVQTLLFADNIVLGALSIRQLMDDDLALVAAPASVLLDRANDQVEAVHDPRFVVAQQMEEFRQRAFPAYADVFRTWCQNRSRARRMLCHALQEWERVQLDAEELDQRVQAAVDQLPAARGGGPPRPVDSHKDDDAAPALPLSSWAFLYKLRLMEWVVQLGFELEIYQPDELAGMYAYLCTLAKRRVQHAERIRSFTLRSLNAHRQRAPHQQSGRVGGGGGAGGGGSRSLTPEQEASFTRSLLYLRTTLLDASVVWELADALAGLYTALQRTRVLPVPARPYGADALRYKLRMRPFAAIELPALPPADAFQKHVEQADVPVTAVLANAAHAVAGAKKGCEALARCGDEEAFAVHCHGRWLASTQSVHKAAIATGLAVAALQRAADGAAAQQPAGGNGGGGGGNDDPTALKLAAQVPTPDKCYHPWWIVPKLTPTA</sequence>
<keyword evidence="3" id="KW-0963">Cytoplasm</keyword>
<dbReference type="InterPro" id="IPR057983">
    <property type="entry name" value="NAA35-like_N"/>
</dbReference>
<evidence type="ECO:0000256" key="2">
    <source>
        <dbReference type="ARBA" id="ARBA00006289"/>
    </source>
</evidence>
<dbReference type="Proteomes" id="UP000076874">
    <property type="component" value="Unassembled WGS sequence"/>
</dbReference>
<evidence type="ECO:0000256" key="3">
    <source>
        <dbReference type="ARBA" id="ARBA00022490"/>
    </source>
</evidence>
<dbReference type="GO" id="GO:0031417">
    <property type="term" value="C:NatC complex"/>
    <property type="evidence" value="ECO:0007669"/>
    <property type="project" value="InterPro"/>
</dbReference>
<feature type="compositionally biased region" description="Basic and acidic residues" evidence="4">
    <location>
        <begin position="11"/>
        <end position="35"/>
    </location>
</feature>
<feature type="compositionally biased region" description="Gly residues" evidence="4">
    <location>
        <begin position="771"/>
        <end position="780"/>
    </location>
</feature>
<dbReference type="STRING" id="1081102.A0A167ZSS4"/>
<accession>A0A167ZSS4</accession>
<dbReference type="Pfam" id="PF25789">
    <property type="entry name" value="TPR_NAA35"/>
    <property type="match status" value="1"/>
</dbReference>
<comment type="subcellular location">
    <subcellularLocation>
        <location evidence="1">Cytoplasm</location>
    </subcellularLocation>
</comment>
<evidence type="ECO:0000259" key="5">
    <source>
        <dbReference type="Pfam" id="PF04112"/>
    </source>
</evidence>
<feature type="region of interest" description="Disordered" evidence="4">
    <location>
        <begin position="492"/>
        <end position="512"/>
    </location>
</feature>
<evidence type="ECO:0000313" key="7">
    <source>
        <dbReference type="EMBL" id="OAA67866.1"/>
    </source>
</evidence>
<dbReference type="OrthoDB" id="269405at2759"/>
<keyword evidence="7" id="KW-0808">Transferase</keyword>
<dbReference type="InterPro" id="IPR057982">
    <property type="entry name" value="TPR_NAA35"/>
</dbReference>
<feature type="compositionally biased region" description="Acidic residues" evidence="4">
    <location>
        <begin position="1"/>
        <end position="10"/>
    </location>
</feature>
<dbReference type="InterPro" id="IPR007244">
    <property type="entry name" value="Naa35_N"/>
</dbReference>
<reference evidence="7 8" key="1">
    <citation type="journal article" date="2016" name="Genome Biol. Evol.">
        <title>Divergent and convergent evolution of fungal pathogenicity.</title>
        <authorList>
            <person name="Shang Y."/>
            <person name="Xiao G."/>
            <person name="Zheng P."/>
            <person name="Cen K."/>
            <person name="Zhan S."/>
            <person name="Wang C."/>
        </authorList>
    </citation>
    <scope>NUCLEOTIDE SEQUENCE [LARGE SCALE GENOMIC DNA]</scope>
    <source>
        <strain evidence="7 8">RCEF 264</strain>
    </source>
</reference>
<gene>
    <name evidence="7" type="ORF">SPI_00061</name>
</gene>
<dbReference type="GO" id="GO:0016740">
    <property type="term" value="F:transferase activity"/>
    <property type="evidence" value="ECO:0007669"/>
    <property type="project" value="UniProtKB-KW"/>
</dbReference>
<feature type="region of interest" description="Disordered" evidence="4">
    <location>
        <begin position="1"/>
        <end position="48"/>
    </location>
</feature>
<keyword evidence="8" id="KW-1185">Reference proteome</keyword>
<feature type="region of interest" description="Disordered" evidence="4">
    <location>
        <begin position="766"/>
        <end position="786"/>
    </location>
</feature>
<feature type="compositionally biased region" description="Gly residues" evidence="4">
    <location>
        <begin position="592"/>
        <end position="604"/>
    </location>
</feature>
<protein>
    <submittedName>
        <fullName evidence="7">Mak10 subunit, NatC N(Alpha)-terminal acetyltransferase</fullName>
    </submittedName>
</protein>
<dbReference type="AlphaFoldDB" id="A0A167ZSS4"/>
<dbReference type="PANTHER" id="PTHR21373:SF0">
    <property type="entry name" value="N-ALPHA-ACETYLTRANSFERASE 35, NATC AUXILIARY SUBUNIT"/>
    <property type="match status" value="1"/>
</dbReference>
<name>A0A167ZSS4_9HYPO</name>
<evidence type="ECO:0000256" key="4">
    <source>
        <dbReference type="SAM" id="MobiDB-lite"/>
    </source>
</evidence>
<organism evidence="7 8">
    <name type="scientific">Niveomyces insectorum RCEF 264</name>
    <dbReference type="NCBI Taxonomy" id="1081102"/>
    <lineage>
        <taxon>Eukaryota</taxon>
        <taxon>Fungi</taxon>
        <taxon>Dikarya</taxon>
        <taxon>Ascomycota</taxon>
        <taxon>Pezizomycotina</taxon>
        <taxon>Sordariomycetes</taxon>
        <taxon>Hypocreomycetidae</taxon>
        <taxon>Hypocreales</taxon>
        <taxon>Cordycipitaceae</taxon>
        <taxon>Niveomyces</taxon>
    </lineage>
</organism>
<feature type="domain" description="NAA35-like TPR repeats" evidence="6">
    <location>
        <begin position="349"/>
        <end position="700"/>
    </location>
</feature>
<evidence type="ECO:0000313" key="8">
    <source>
        <dbReference type="Proteomes" id="UP000076874"/>
    </source>
</evidence>
<dbReference type="Pfam" id="PF04112">
    <property type="entry name" value="Mak10"/>
    <property type="match status" value="1"/>
</dbReference>
<evidence type="ECO:0000259" key="6">
    <source>
        <dbReference type="Pfam" id="PF25789"/>
    </source>
</evidence>
<dbReference type="EMBL" id="AZHD01000001">
    <property type="protein sequence ID" value="OAA67866.1"/>
    <property type="molecule type" value="Genomic_DNA"/>
</dbReference>
<evidence type="ECO:0000256" key="1">
    <source>
        <dbReference type="ARBA" id="ARBA00004496"/>
    </source>
</evidence>
<feature type="region of interest" description="Disordered" evidence="4">
    <location>
        <begin position="581"/>
        <end position="609"/>
    </location>
</feature>